<feature type="coiled-coil region" evidence="1">
    <location>
        <begin position="47"/>
        <end position="74"/>
    </location>
</feature>
<dbReference type="Proteomes" id="UP000552587">
    <property type="component" value="Unassembled WGS sequence"/>
</dbReference>
<evidence type="ECO:0000256" key="3">
    <source>
        <dbReference type="SAM" id="Phobius"/>
    </source>
</evidence>
<gene>
    <name evidence="4" type="ORF">H4F99_00505</name>
</gene>
<feature type="transmembrane region" description="Helical" evidence="3">
    <location>
        <begin position="12"/>
        <end position="33"/>
    </location>
</feature>
<accession>A0A7W3U122</accession>
<dbReference type="Pfam" id="PF20567">
    <property type="entry name" value="DUF6776"/>
    <property type="match status" value="1"/>
</dbReference>
<sequence length="252" mass="27463">MPPFPLPPRLRRAAWGLAGVMAVALAFGAWGLWRVVAPAGEDVQARLQASETAREGLEARVDDLSQQVATLGRSDQISRDANLDLQRTLAERDEEIAGLRADVAFYERLVGATAQRRGLSVHAIRFEPMGDTAWHFTSTLTQNLNRGAVSRGVLRVAIEGTRDGKREVLSWALLRQDEGAPGVAYSFKYFQQVEDDIFLPEGFEPVRVRVQLQPESGRALEQGFTWADATRGSPPNAETGAEADTGAAPEPG</sequence>
<protein>
    <recommendedName>
        <fullName evidence="6">Transmembrane protein</fullName>
    </recommendedName>
</protein>
<keyword evidence="1" id="KW-0175">Coiled coil</keyword>
<feature type="compositionally biased region" description="Low complexity" evidence="2">
    <location>
        <begin position="237"/>
        <end position="252"/>
    </location>
</feature>
<dbReference type="InterPro" id="IPR046703">
    <property type="entry name" value="DUF6776"/>
</dbReference>
<dbReference type="AlphaFoldDB" id="A0A7W3U122"/>
<evidence type="ECO:0000313" key="4">
    <source>
        <dbReference type="EMBL" id="MBB1086962.1"/>
    </source>
</evidence>
<name>A0A7W3U122_9GAMM</name>
<dbReference type="RefSeq" id="WP_182667756.1">
    <property type="nucleotide sequence ID" value="NZ_JACHTE010000001.1"/>
</dbReference>
<evidence type="ECO:0000256" key="2">
    <source>
        <dbReference type="SAM" id="MobiDB-lite"/>
    </source>
</evidence>
<keyword evidence="3" id="KW-0812">Transmembrane</keyword>
<evidence type="ECO:0000313" key="5">
    <source>
        <dbReference type="Proteomes" id="UP000552587"/>
    </source>
</evidence>
<organism evidence="4 5">
    <name type="scientific">Marilutibacter penaei</name>
    <dbReference type="NCBI Taxonomy" id="2759900"/>
    <lineage>
        <taxon>Bacteria</taxon>
        <taxon>Pseudomonadati</taxon>
        <taxon>Pseudomonadota</taxon>
        <taxon>Gammaproteobacteria</taxon>
        <taxon>Lysobacterales</taxon>
        <taxon>Lysobacteraceae</taxon>
        <taxon>Marilutibacter</taxon>
    </lineage>
</organism>
<keyword evidence="5" id="KW-1185">Reference proteome</keyword>
<reference evidence="4 5" key="1">
    <citation type="submission" date="2020-07" db="EMBL/GenBank/DDBJ databases">
        <authorList>
            <person name="Xu S."/>
            <person name="Li A."/>
        </authorList>
    </citation>
    <scope>NUCLEOTIDE SEQUENCE [LARGE SCALE GENOMIC DNA]</scope>
    <source>
        <strain evidence="4 5">SG-8</strain>
    </source>
</reference>
<dbReference type="EMBL" id="JACHTE010000001">
    <property type="protein sequence ID" value="MBB1086962.1"/>
    <property type="molecule type" value="Genomic_DNA"/>
</dbReference>
<feature type="region of interest" description="Disordered" evidence="2">
    <location>
        <begin position="219"/>
        <end position="252"/>
    </location>
</feature>
<keyword evidence="3" id="KW-0472">Membrane</keyword>
<keyword evidence="3" id="KW-1133">Transmembrane helix</keyword>
<evidence type="ECO:0008006" key="6">
    <source>
        <dbReference type="Google" id="ProtNLM"/>
    </source>
</evidence>
<evidence type="ECO:0000256" key="1">
    <source>
        <dbReference type="SAM" id="Coils"/>
    </source>
</evidence>
<proteinExistence type="predicted"/>
<comment type="caution">
    <text evidence="4">The sequence shown here is derived from an EMBL/GenBank/DDBJ whole genome shotgun (WGS) entry which is preliminary data.</text>
</comment>